<organism evidence="1 2">
    <name type="scientific">Ajellomyces capsulatus</name>
    <name type="common">Darling's disease fungus</name>
    <name type="synonym">Histoplasma capsulatum</name>
    <dbReference type="NCBI Taxonomy" id="5037"/>
    <lineage>
        <taxon>Eukaryota</taxon>
        <taxon>Fungi</taxon>
        <taxon>Dikarya</taxon>
        <taxon>Ascomycota</taxon>
        <taxon>Pezizomycotina</taxon>
        <taxon>Eurotiomycetes</taxon>
        <taxon>Eurotiomycetidae</taxon>
        <taxon>Onygenales</taxon>
        <taxon>Ajellomycetaceae</taxon>
        <taxon>Histoplasma</taxon>
    </lineage>
</organism>
<comment type="caution">
    <text evidence="1">The sequence shown here is derived from an EMBL/GenBank/DDBJ whole genome shotgun (WGS) entry which is preliminary data.</text>
</comment>
<dbReference type="AlphaFoldDB" id="A0A8H8CZA1"/>
<dbReference type="OrthoDB" id="10487353at2759"/>
<evidence type="ECO:0000313" key="1">
    <source>
        <dbReference type="EMBL" id="KAG5295655.1"/>
    </source>
</evidence>
<accession>A0A8H8CZA1</accession>
<dbReference type="EMBL" id="JAEVHI010000003">
    <property type="protein sequence ID" value="KAG5295655.1"/>
    <property type="molecule type" value="Genomic_DNA"/>
</dbReference>
<proteinExistence type="predicted"/>
<dbReference type="Proteomes" id="UP000670092">
    <property type="component" value="Unassembled WGS sequence"/>
</dbReference>
<evidence type="ECO:0000313" key="2">
    <source>
        <dbReference type="Proteomes" id="UP000670092"/>
    </source>
</evidence>
<dbReference type="VEuPathDB" id="FungiDB:I7I52_06007"/>
<protein>
    <submittedName>
        <fullName evidence="1">Origin recognition complex subunit</fullName>
    </submittedName>
</protein>
<name>A0A8H8CZA1_AJECA</name>
<sequence length="133" mass="15519">MGWKIWTRMTRICLPYNYNRGLWTMTLTRSSLRNYRHMLTSSRHCVKKTNLRATPGLSQHLFSKSLRANSPSHSSALNPNIKRFINSSSRPLSREKATRYFSLVRGAAEKPLLWKPSFHLWQKTTEMTSMSCV</sequence>
<reference evidence="1 2" key="1">
    <citation type="submission" date="2021-01" db="EMBL/GenBank/DDBJ databases">
        <title>Chromosome-level genome assembly of a human fungal pathogen reveals clustering of transcriptionally co-regulated genes.</title>
        <authorList>
            <person name="Voorhies M."/>
            <person name="Cohen S."/>
            <person name="Shea T.P."/>
            <person name="Petrus S."/>
            <person name="Munoz J.F."/>
            <person name="Poplawski S."/>
            <person name="Goldman W.E."/>
            <person name="Michael T."/>
            <person name="Cuomo C.A."/>
            <person name="Sil A."/>
            <person name="Beyhan S."/>
        </authorList>
    </citation>
    <scope>NUCLEOTIDE SEQUENCE [LARGE SCALE GENOMIC DNA]</scope>
    <source>
        <strain evidence="1 2">G184AR</strain>
    </source>
</reference>
<gene>
    <name evidence="1" type="primary">ORC4</name>
    <name evidence="1" type="ORF">I7I52_06007</name>
</gene>